<dbReference type="InterPro" id="IPR032675">
    <property type="entry name" value="LRR_dom_sf"/>
</dbReference>
<evidence type="ECO:0000313" key="7">
    <source>
        <dbReference type="Proteomes" id="UP000324897"/>
    </source>
</evidence>
<dbReference type="Proteomes" id="UP000324897">
    <property type="component" value="Chromosome 2"/>
</dbReference>
<reference evidence="6 7" key="1">
    <citation type="journal article" date="2019" name="Sci. Rep.">
        <title>A high-quality genome of Eragrostis curvula grass provides insights into Poaceae evolution and supports new strategies to enhance forage quality.</title>
        <authorList>
            <person name="Carballo J."/>
            <person name="Santos B.A.C.M."/>
            <person name="Zappacosta D."/>
            <person name="Garbus I."/>
            <person name="Selva J.P."/>
            <person name="Gallo C.A."/>
            <person name="Diaz A."/>
            <person name="Albertini E."/>
            <person name="Caccamo M."/>
            <person name="Echenique V."/>
        </authorList>
    </citation>
    <scope>NUCLEOTIDE SEQUENCE [LARGE SCALE GENOMIC DNA]</scope>
    <source>
        <strain evidence="7">cv. Victoria</strain>
        <tissue evidence="6">Leaf</tissue>
    </source>
</reference>
<dbReference type="Pfam" id="PF00931">
    <property type="entry name" value="NB-ARC"/>
    <property type="match status" value="1"/>
</dbReference>
<evidence type="ECO:0000259" key="3">
    <source>
        <dbReference type="Pfam" id="PF00931"/>
    </source>
</evidence>
<dbReference type="InterPro" id="IPR044974">
    <property type="entry name" value="Disease_R_plants"/>
</dbReference>
<feature type="domain" description="NB-ARC" evidence="3">
    <location>
        <begin position="155"/>
        <end position="316"/>
    </location>
</feature>
<dbReference type="Gramene" id="TVU23399">
    <property type="protein sequence ID" value="TVU23399"/>
    <property type="gene ID" value="EJB05_25762"/>
</dbReference>
<dbReference type="InterPro" id="IPR036388">
    <property type="entry name" value="WH-like_DNA-bd_sf"/>
</dbReference>
<dbReference type="SUPFAM" id="SSF52058">
    <property type="entry name" value="L domain-like"/>
    <property type="match status" value="1"/>
</dbReference>
<gene>
    <name evidence="6" type="ORF">EJB05_25762</name>
</gene>
<feature type="non-terminal residue" evidence="6">
    <location>
        <position position="1"/>
    </location>
</feature>
<dbReference type="Gene3D" id="1.20.5.4130">
    <property type="match status" value="1"/>
</dbReference>
<dbReference type="InterPro" id="IPR002182">
    <property type="entry name" value="NB-ARC"/>
</dbReference>
<dbReference type="InterPro" id="IPR027417">
    <property type="entry name" value="P-loop_NTPase"/>
</dbReference>
<dbReference type="SUPFAM" id="SSF52540">
    <property type="entry name" value="P-loop containing nucleoside triphosphate hydrolases"/>
    <property type="match status" value="1"/>
</dbReference>
<dbReference type="PANTHER" id="PTHR23155">
    <property type="entry name" value="DISEASE RESISTANCE PROTEIN RP"/>
    <property type="match status" value="1"/>
</dbReference>
<name>A0A5J9UHY7_9POAL</name>
<dbReference type="Gene3D" id="3.80.10.10">
    <property type="entry name" value="Ribonuclease Inhibitor"/>
    <property type="match status" value="1"/>
</dbReference>
<accession>A0A5J9UHY7</accession>
<organism evidence="6 7">
    <name type="scientific">Eragrostis curvula</name>
    <name type="common">weeping love grass</name>
    <dbReference type="NCBI Taxonomy" id="38414"/>
    <lineage>
        <taxon>Eukaryota</taxon>
        <taxon>Viridiplantae</taxon>
        <taxon>Streptophyta</taxon>
        <taxon>Embryophyta</taxon>
        <taxon>Tracheophyta</taxon>
        <taxon>Spermatophyta</taxon>
        <taxon>Magnoliopsida</taxon>
        <taxon>Liliopsida</taxon>
        <taxon>Poales</taxon>
        <taxon>Poaceae</taxon>
        <taxon>PACMAD clade</taxon>
        <taxon>Chloridoideae</taxon>
        <taxon>Eragrostideae</taxon>
        <taxon>Eragrostidinae</taxon>
        <taxon>Eragrostis</taxon>
    </lineage>
</organism>
<evidence type="ECO:0000259" key="4">
    <source>
        <dbReference type="Pfam" id="PF23559"/>
    </source>
</evidence>
<evidence type="ECO:0000259" key="5">
    <source>
        <dbReference type="Pfam" id="PF23598"/>
    </source>
</evidence>
<keyword evidence="1" id="KW-0677">Repeat</keyword>
<dbReference type="InterPro" id="IPR058922">
    <property type="entry name" value="WHD_DRP"/>
</dbReference>
<keyword evidence="2" id="KW-0611">Plant defense</keyword>
<evidence type="ECO:0000256" key="2">
    <source>
        <dbReference type="ARBA" id="ARBA00022821"/>
    </source>
</evidence>
<dbReference type="Pfam" id="PF23559">
    <property type="entry name" value="WHD_DRP"/>
    <property type="match status" value="1"/>
</dbReference>
<evidence type="ECO:0000256" key="1">
    <source>
        <dbReference type="ARBA" id="ARBA00022737"/>
    </source>
</evidence>
<dbReference type="InterPro" id="IPR055414">
    <property type="entry name" value="LRR_R13L4/SHOC2-like"/>
</dbReference>
<sequence>MEEPRPMVCYSREVMDSLVDKLTEVKKTHPQVDPLLQDLESLREDLVNKFDRGRETHKQVKGWMKQNRQLVYDIEDWIDLKLGANLDESENQVDDFKAKIKEARDRWERYDLARKAAISDAKVSVDVVPHKKDAVDSQLLWEKNGILVGIDGPRKKLGEHLKDMEKKRKVVSVLGIGGLGKTTLAAKVYEELNGQFDCHASVTVGLNSSIAALMDVFLQVNPEMVAHDTRAFLNEQEVIHQLWEFLKDKRYFIFVDDIRNTRAWSVINCALPNNEVRSRILTTTRDKDLAMFCSVRPTDVIFEMKGLDEGDSKSLLLTAISAKAENSSANFEDKCDAMLNKCGGLPLAIIVTAGLLASTKLAGLGPLGKPEESDRMRTVFDICFADLAPPLKACFLYLSTFPENYTIKKDRLIRRWVAEGFIPKTSQENLLETGQSYFNELICRKLIRPVFDDYNDDQPVVCTVHPVIHDFIVSDSRKEDFHTTAAELILSGPFLYGTIRRFSVDCRQKGNEADTLDSSAIHLSSVRSLTVFGGADRVLDLSTYKHLRVLDLEDTKSLDNQQVESIGFLLLLKYLGLRGANVTKLPERIMSLQHLSTLDLRRTEVRELPAFGNKKLVSLLAPVLTIPRGMGGMEELEELSEVLFGRDTLLNLDGSHAVDVVELVRKSRRLRMLGIKFGYLADTEGVKQFLEEVRKSNVQSLSLDGYPLSSVDLLVDVWDRERSHCLHKFELKMSGCLPLVPEEVASVIAVTHLHIQVKVLQVQGVLALGKLPYLILLKLFSEEGTQERLSISSEDGFRCLKMFWFRCPYFLGMGLQFESGAMPQLQRLQIEFNARKTKFADSNFDFGIQHLCGLLQVRAIIRCKNVTDSEAKAAEANIRGQVEATKDADSSKTSTVDIRISILPESSSILPLPGNNKMENGKVSIT</sequence>
<keyword evidence="7" id="KW-1185">Reference proteome</keyword>
<dbReference type="GO" id="GO:0009626">
    <property type="term" value="P:plant-type hypersensitive response"/>
    <property type="evidence" value="ECO:0007669"/>
    <property type="project" value="UniProtKB-ARBA"/>
</dbReference>
<feature type="domain" description="Disease resistance R13L4/SHOC-2-like LRR" evidence="5">
    <location>
        <begin position="526"/>
        <end position="884"/>
    </location>
</feature>
<feature type="domain" description="Disease resistance protein winged helix" evidence="4">
    <location>
        <begin position="401"/>
        <end position="472"/>
    </location>
</feature>
<dbReference type="GO" id="GO:0002758">
    <property type="term" value="P:innate immune response-activating signaling pathway"/>
    <property type="evidence" value="ECO:0007669"/>
    <property type="project" value="UniProtKB-ARBA"/>
</dbReference>
<dbReference type="PANTHER" id="PTHR23155:SF1122">
    <property type="entry name" value="NB-ARC DOMAIN CONTAINING PROTEIN, EXPRESSED"/>
    <property type="match status" value="1"/>
</dbReference>
<dbReference type="Pfam" id="PF23598">
    <property type="entry name" value="LRR_14"/>
    <property type="match status" value="1"/>
</dbReference>
<dbReference type="Gene3D" id="1.10.10.10">
    <property type="entry name" value="Winged helix-like DNA-binding domain superfamily/Winged helix DNA-binding domain"/>
    <property type="match status" value="1"/>
</dbReference>
<dbReference type="OrthoDB" id="10263751at2759"/>
<dbReference type="EMBL" id="RWGY01000013">
    <property type="protein sequence ID" value="TVU23399.1"/>
    <property type="molecule type" value="Genomic_DNA"/>
</dbReference>
<comment type="caution">
    <text evidence="6">The sequence shown here is derived from an EMBL/GenBank/DDBJ whole genome shotgun (WGS) entry which is preliminary data.</text>
</comment>
<dbReference type="Gene3D" id="1.10.8.430">
    <property type="entry name" value="Helical domain of apoptotic protease-activating factors"/>
    <property type="match status" value="1"/>
</dbReference>
<evidence type="ECO:0000313" key="6">
    <source>
        <dbReference type="EMBL" id="TVU23399.1"/>
    </source>
</evidence>
<proteinExistence type="predicted"/>
<dbReference type="PRINTS" id="PR00364">
    <property type="entry name" value="DISEASERSIST"/>
</dbReference>
<dbReference type="AlphaFoldDB" id="A0A5J9UHY7"/>
<dbReference type="GO" id="GO:0042742">
    <property type="term" value="P:defense response to bacterium"/>
    <property type="evidence" value="ECO:0007669"/>
    <property type="project" value="UniProtKB-ARBA"/>
</dbReference>
<dbReference type="InterPro" id="IPR042197">
    <property type="entry name" value="Apaf_helical"/>
</dbReference>
<protein>
    <submittedName>
        <fullName evidence="6">Uncharacterized protein</fullName>
    </submittedName>
</protein>
<dbReference type="Gene3D" id="3.40.50.300">
    <property type="entry name" value="P-loop containing nucleotide triphosphate hydrolases"/>
    <property type="match status" value="1"/>
</dbReference>
<dbReference type="GO" id="GO:0043531">
    <property type="term" value="F:ADP binding"/>
    <property type="evidence" value="ECO:0007669"/>
    <property type="project" value="InterPro"/>
</dbReference>
<dbReference type="FunFam" id="1.10.10.10:FF:000322">
    <property type="entry name" value="Probable disease resistance protein At1g63360"/>
    <property type="match status" value="1"/>
</dbReference>